<dbReference type="AlphaFoldDB" id="A0A4P9Y6Y1"/>
<evidence type="ECO:0000313" key="4">
    <source>
        <dbReference type="Proteomes" id="UP000267251"/>
    </source>
</evidence>
<sequence length="111" mass="11769">MQRSTVLSAFVALLSVLTTMTNAAPVYFVPDITPPYKHIDRPQSSPGSDPSFHSIGSDTAKALHSASKIQSSGADHNAKSVHAKKGPPNAKSRSHDVNVAMNVAMDSIKPF</sequence>
<evidence type="ECO:0000313" key="3">
    <source>
        <dbReference type="EMBL" id="RKP14572.1"/>
    </source>
</evidence>
<feature type="chain" id="PRO_5020350202" evidence="2">
    <location>
        <begin position="24"/>
        <end position="111"/>
    </location>
</feature>
<organism evidence="3 4">
    <name type="scientific">Piptocephalis cylindrospora</name>
    <dbReference type="NCBI Taxonomy" id="1907219"/>
    <lineage>
        <taxon>Eukaryota</taxon>
        <taxon>Fungi</taxon>
        <taxon>Fungi incertae sedis</taxon>
        <taxon>Zoopagomycota</taxon>
        <taxon>Zoopagomycotina</taxon>
        <taxon>Zoopagomycetes</taxon>
        <taxon>Zoopagales</taxon>
        <taxon>Piptocephalidaceae</taxon>
        <taxon>Piptocephalis</taxon>
    </lineage>
</organism>
<keyword evidence="2" id="KW-0732">Signal</keyword>
<gene>
    <name evidence="3" type="ORF">BJ684DRAFT_19029</name>
</gene>
<evidence type="ECO:0000256" key="2">
    <source>
        <dbReference type="SAM" id="SignalP"/>
    </source>
</evidence>
<evidence type="ECO:0000256" key="1">
    <source>
        <dbReference type="SAM" id="MobiDB-lite"/>
    </source>
</evidence>
<feature type="region of interest" description="Disordered" evidence="1">
    <location>
        <begin position="35"/>
        <end position="98"/>
    </location>
</feature>
<proteinExistence type="predicted"/>
<accession>A0A4P9Y6Y1</accession>
<protein>
    <submittedName>
        <fullName evidence="3">Uncharacterized protein</fullName>
    </submittedName>
</protein>
<keyword evidence="4" id="KW-1185">Reference proteome</keyword>
<feature type="signal peptide" evidence="2">
    <location>
        <begin position="1"/>
        <end position="23"/>
    </location>
</feature>
<dbReference type="Proteomes" id="UP000267251">
    <property type="component" value="Unassembled WGS sequence"/>
</dbReference>
<name>A0A4P9Y6Y1_9FUNG</name>
<dbReference type="EMBL" id="KZ987817">
    <property type="protein sequence ID" value="RKP14572.1"/>
    <property type="molecule type" value="Genomic_DNA"/>
</dbReference>
<reference evidence="4" key="1">
    <citation type="journal article" date="2018" name="Nat. Microbiol.">
        <title>Leveraging single-cell genomics to expand the fungal tree of life.</title>
        <authorList>
            <person name="Ahrendt S.R."/>
            <person name="Quandt C.A."/>
            <person name="Ciobanu D."/>
            <person name="Clum A."/>
            <person name="Salamov A."/>
            <person name="Andreopoulos B."/>
            <person name="Cheng J.F."/>
            <person name="Woyke T."/>
            <person name="Pelin A."/>
            <person name="Henrissat B."/>
            <person name="Reynolds N.K."/>
            <person name="Benny G.L."/>
            <person name="Smith M.E."/>
            <person name="James T.Y."/>
            <person name="Grigoriev I.V."/>
        </authorList>
    </citation>
    <scope>NUCLEOTIDE SEQUENCE [LARGE SCALE GENOMIC DNA]</scope>
</reference>